<dbReference type="PANTHER" id="PTHR15729">
    <property type="entry name" value="CDC42 GTPASE-ACTIVATING PROTEIN"/>
    <property type="match status" value="1"/>
</dbReference>
<feature type="compositionally biased region" description="Low complexity" evidence="2">
    <location>
        <begin position="674"/>
        <end position="689"/>
    </location>
</feature>
<feature type="domain" description="Rho-GAP" evidence="3">
    <location>
        <begin position="283"/>
        <end position="477"/>
    </location>
</feature>
<proteinExistence type="predicted"/>
<organism evidence="4">
    <name type="scientific">Oppiella nova</name>
    <dbReference type="NCBI Taxonomy" id="334625"/>
    <lineage>
        <taxon>Eukaryota</taxon>
        <taxon>Metazoa</taxon>
        <taxon>Ecdysozoa</taxon>
        <taxon>Arthropoda</taxon>
        <taxon>Chelicerata</taxon>
        <taxon>Arachnida</taxon>
        <taxon>Acari</taxon>
        <taxon>Acariformes</taxon>
        <taxon>Sarcoptiformes</taxon>
        <taxon>Oribatida</taxon>
        <taxon>Brachypylina</taxon>
        <taxon>Oppioidea</taxon>
        <taxon>Oppiidae</taxon>
        <taxon>Oppiella</taxon>
    </lineage>
</organism>
<sequence>MNQKQKFPKIQDSKHFHYNYVRLSTLSVHPIVVDDTHVVCRVTSGRSWTIRRSLEQFRRLDALLHACVLSRDFSRLSAPIALPDVHHYCQRLNAVFATDVSALNCLLLLNWLECDNSGHHIICDESEVNCRSIGAAFVVKHFETSRALNAKLEVLLSLEIGDLVSIIEFDAIRELDDNRDDTQTTTDTRLWSKGKKGVQVGFFPSECVQVIDRNIDSFAFKVLATTTTTQRRPDDDSRRPTSPLVWRKSVKKDNKISAFFHKWRPARLQLEFVPLCPPQVFGADLCEHLFDSRHEIPEVLRICTQFIERRGFLDGIYRLSGIASNIAKLRQTFEEEETPDLEPISDVHCVSSLLKLYFRSLPNPLLTFHLYDAFVAAIRDTTAKARRLSLIRRLVARLPPPHARTLFALMRHLNLVSKAAHLTGMTAKNLAIVWAPNLLRSRDLDNHTLVGDLAALQVIGTQAVLTEYLIANFDDVFAAERQPRPPKRSSCRHSTSFCRRMSQKQRLIRCKSFNSFFAKTPKDVPKEEFFLKFAETQTLDPLVERVAPQFSTDSFGVNGVHFATQWRHRRPVVSTCAAMALSSVRVTDAVRVCNDVTEESVSRSQRERIERIKAERRLQLRQQFDSKPTPTPRKTTGVSAMAAKWRQIAPKVDTRRAPQTTPVPTPRRRSLDVTTTSTTTTTTTSRTTTAPTLRAEAPKSSQVTITALKTKGNKRNNSRKAFESNFI</sequence>
<dbReference type="PROSITE" id="PS50238">
    <property type="entry name" value="RHOGAP"/>
    <property type="match status" value="1"/>
</dbReference>
<dbReference type="Proteomes" id="UP000728032">
    <property type="component" value="Unassembled WGS sequence"/>
</dbReference>
<dbReference type="AlphaFoldDB" id="A0A7R9QSP4"/>
<dbReference type="InterPro" id="IPR000198">
    <property type="entry name" value="RhoGAP_dom"/>
</dbReference>
<evidence type="ECO:0000256" key="2">
    <source>
        <dbReference type="SAM" id="MobiDB-lite"/>
    </source>
</evidence>
<evidence type="ECO:0000259" key="3">
    <source>
        <dbReference type="PROSITE" id="PS50238"/>
    </source>
</evidence>
<dbReference type="PANTHER" id="PTHR15729:SF10">
    <property type="entry name" value="GTPASE-ACTIVATING PROTEIN CDGAPR"/>
    <property type="match status" value="1"/>
</dbReference>
<keyword evidence="5" id="KW-1185">Reference proteome</keyword>
<evidence type="ECO:0000313" key="4">
    <source>
        <dbReference type="EMBL" id="CAD7655306.1"/>
    </source>
</evidence>
<dbReference type="SUPFAM" id="SSF48350">
    <property type="entry name" value="GTPase activation domain, GAP"/>
    <property type="match status" value="1"/>
</dbReference>
<dbReference type="OrthoDB" id="5873004at2759"/>
<gene>
    <name evidence="4" type="ORF">ONB1V03_LOCUS11949</name>
</gene>
<dbReference type="Gene3D" id="1.10.555.10">
    <property type="entry name" value="Rho GTPase activation protein"/>
    <property type="match status" value="1"/>
</dbReference>
<dbReference type="Pfam" id="PF00620">
    <property type="entry name" value="RhoGAP"/>
    <property type="match status" value="1"/>
</dbReference>
<keyword evidence="1" id="KW-0343">GTPase activation</keyword>
<dbReference type="EMBL" id="CAJPVJ010009298">
    <property type="protein sequence ID" value="CAG2172493.1"/>
    <property type="molecule type" value="Genomic_DNA"/>
</dbReference>
<dbReference type="SMART" id="SM00324">
    <property type="entry name" value="RhoGAP"/>
    <property type="match status" value="1"/>
</dbReference>
<evidence type="ECO:0000313" key="5">
    <source>
        <dbReference type="Proteomes" id="UP000728032"/>
    </source>
</evidence>
<dbReference type="EMBL" id="OC924123">
    <property type="protein sequence ID" value="CAD7655306.1"/>
    <property type="molecule type" value="Genomic_DNA"/>
</dbReference>
<evidence type="ECO:0000256" key="1">
    <source>
        <dbReference type="ARBA" id="ARBA00022468"/>
    </source>
</evidence>
<reference evidence="4" key="1">
    <citation type="submission" date="2020-11" db="EMBL/GenBank/DDBJ databases">
        <authorList>
            <person name="Tran Van P."/>
        </authorList>
    </citation>
    <scope>NUCLEOTIDE SEQUENCE</scope>
</reference>
<name>A0A7R9QSP4_9ACAR</name>
<dbReference type="InterPro" id="IPR051576">
    <property type="entry name" value="PX-Rho_GAP"/>
</dbReference>
<accession>A0A7R9QSP4</accession>
<dbReference type="GO" id="GO:0005096">
    <property type="term" value="F:GTPase activator activity"/>
    <property type="evidence" value="ECO:0007669"/>
    <property type="project" value="UniProtKB-KW"/>
</dbReference>
<dbReference type="InterPro" id="IPR008936">
    <property type="entry name" value="Rho_GTPase_activation_prot"/>
</dbReference>
<dbReference type="GO" id="GO:0007264">
    <property type="term" value="P:small GTPase-mediated signal transduction"/>
    <property type="evidence" value="ECO:0007669"/>
    <property type="project" value="TreeGrafter"/>
</dbReference>
<feature type="region of interest" description="Disordered" evidence="2">
    <location>
        <begin position="651"/>
        <end position="691"/>
    </location>
</feature>
<protein>
    <recommendedName>
        <fullName evidence="3">Rho-GAP domain-containing protein</fullName>
    </recommendedName>
</protein>